<comment type="caution">
    <text evidence="2">The sequence shown here is derived from an EMBL/GenBank/DDBJ whole genome shotgun (WGS) entry which is preliminary data.</text>
</comment>
<dbReference type="InterPro" id="IPR059179">
    <property type="entry name" value="MLKL-like_MCAfunc"/>
</dbReference>
<dbReference type="EMBL" id="JABBWE010000075">
    <property type="protein sequence ID" value="KAG1787785.1"/>
    <property type="molecule type" value="Genomic_DNA"/>
</dbReference>
<proteinExistence type="predicted"/>
<dbReference type="SUPFAM" id="SSF48452">
    <property type="entry name" value="TPR-like"/>
    <property type="match status" value="1"/>
</dbReference>
<dbReference type="PANTHER" id="PTHR47691:SF3">
    <property type="entry name" value="HTH-TYPE TRANSCRIPTIONAL REGULATOR RV0890C-RELATED"/>
    <property type="match status" value="1"/>
</dbReference>
<dbReference type="RefSeq" id="XP_041155101.1">
    <property type="nucleotide sequence ID" value="XM_041304061.1"/>
</dbReference>
<evidence type="ECO:0000313" key="2">
    <source>
        <dbReference type="EMBL" id="KAG1787785.1"/>
    </source>
</evidence>
<evidence type="ECO:0000259" key="1">
    <source>
        <dbReference type="Pfam" id="PF20703"/>
    </source>
</evidence>
<dbReference type="Gene3D" id="1.25.40.10">
    <property type="entry name" value="Tetratricopeptide repeat domain"/>
    <property type="match status" value="1"/>
</dbReference>
<dbReference type="CDD" id="cd21037">
    <property type="entry name" value="MLKL_NTD"/>
    <property type="match status" value="1"/>
</dbReference>
<dbReference type="PANTHER" id="PTHR47691">
    <property type="entry name" value="REGULATOR-RELATED"/>
    <property type="match status" value="1"/>
</dbReference>
<sequence length="956" mass="107019">MSQLLDVTIAGISAVQIVVPSDLAKGVLGTVASILMTVQSVIKNKSDFQAIVKKCKTIGEILERATKDTTDDNLPGYLAHALSELNSLVNDINNKVISRKKQGWFKSILSVTIDRDQIASWEKDIDSALKLFDTETLVGIAMTVEEIPGIAMRVKELPGIAMRLDELALRIDGNSTSVNVLKDQPIEPPSRPSMFYGRDDLVAELTTLVVNSEHIALIGPGGMGKSSLAKAILHEPLIIEKFTDRRFFVAYDDLDPSTITFETFMTHFAGALGIEITGADPLRPISTFLHSASSLVVLDNAETFEEASALSALEKIPPAIAKIADIHGVILILTSRSRRNATDVLWRTRDIPPLDLSSAERVFFQTYPRARCSDAKEEIKDLLRELDFHPLSINLLAHTARQNDWSSAVLLKRWNNRHSALLNPGKGKLQSLSDTMQLSLDSPSIQALGKDGRRTLAIIAFLPQGLNDNLAGDLLPSLQDVDTICDVLRMQSLVYRQDNFIKVLAPIRHYVQDSLPLPDSTRLREIRTFYYRTVQQCSEEQDGHANIIISDHFNIERVVAFDLAHIPQETYHACSKFLLCLKWHLPRPTTLAPAIFNVVENSSTYELKAYCLWHLGCLYITLSQLTDAMKIFKAAEALYLTTGNHEIVAACVIKCADLCRCQGRFIQYQQLLDGFQRSESWEYLSEPMKDQVWYFLDDARMCTFTAPADELFVKSLDSDHLYGLRSKIQHWRAKLYHGGDIVQVHEHLENLLLQCTHTRVSLARRDALVGLAEVAFCKGKLSEAMDILQKIVEMFEGERSHDAVWYSVLKAVVAGKQGDHTLARELIYKAPESLQFFELRSAFAFLHRSYGMACIELTAGAYDRAESHFVATIEGCDIQGQLDYKAYSKRGLGEIAFVRGNFALAARYFAEISSVCAEMGVPERHLYSCDLFCVLPDRFSGWTLFLEGQSPFANIM</sequence>
<keyword evidence="3" id="KW-1185">Reference proteome</keyword>
<dbReference type="OrthoDB" id="1534087at2759"/>
<dbReference type="InterPro" id="IPR049052">
    <property type="entry name" value="nSTAND1"/>
</dbReference>
<dbReference type="InterPro" id="IPR036537">
    <property type="entry name" value="Adaptor_Cbl_N_dom_sf"/>
</dbReference>
<accession>A0A9P7AFK2</accession>
<name>A0A9P7AFK2_9AGAM</name>
<reference evidence="2" key="1">
    <citation type="journal article" date="2020" name="New Phytol.">
        <title>Comparative genomics reveals dynamic genome evolution in host specialist ectomycorrhizal fungi.</title>
        <authorList>
            <person name="Lofgren L.A."/>
            <person name="Nguyen N.H."/>
            <person name="Vilgalys R."/>
            <person name="Ruytinx J."/>
            <person name="Liao H.L."/>
            <person name="Branco S."/>
            <person name="Kuo A."/>
            <person name="LaButti K."/>
            <person name="Lipzen A."/>
            <person name="Andreopoulos W."/>
            <person name="Pangilinan J."/>
            <person name="Riley R."/>
            <person name="Hundley H."/>
            <person name="Na H."/>
            <person name="Barry K."/>
            <person name="Grigoriev I.V."/>
            <person name="Stajich J.E."/>
            <person name="Kennedy P.G."/>
        </authorList>
    </citation>
    <scope>NUCLEOTIDE SEQUENCE</scope>
    <source>
        <strain evidence="2">S12</strain>
    </source>
</reference>
<dbReference type="GeneID" id="64597825"/>
<dbReference type="AlphaFoldDB" id="A0A9P7AFK2"/>
<dbReference type="SUPFAM" id="SSF52540">
    <property type="entry name" value="P-loop containing nucleoside triphosphate hydrolases"/>
    <property type="match status" value="1"/>
</dbReference>
<dbReference type="Gene3D" id="3.40.50.300">
    <property type="entry name" value="P-loop containing nucleotide triphosphate hydrolases"/>
    <property type="match status" value="1"/>
</dbReference>
<evidence type="ECO:0000313" key="3">
    <source>
        <dbReference type="Proteomes" id="UP000719766"/>
    </source>
</evidence>
<organism evidence="2 3">
    <name type="scientific">Suillus plorans</name>
    <dbReference type="NCBI Taxonomy" id="116603"/>
    <lineage>
        <taxon>Eukaryota</taxon>
        <taxon>Fungi</taxon>
        <taxon>Dikarya</taxon>
        <taxon>Basidiomycota</taxon>
        <taxon>Agaricomycotina</taxon>
        <taxon>Agaricomycetes</taxon>
        <taxon>Agaricomycetidae</taxon>
        <taxon>Boletales</taxon>
        <taxon>Suillineae</taxon>
        <taxon>Suillaceae</taxon>
        <taxon>Suillus</taxon>
    </lineage>
</organism>
<gene>
    <name evidence="2" type="ORF">HD556DRAFT_1407784</name>
</gene>
<feature type="domain" description="Novel STAND NTPase 1" evidence="1">
    <location>
        <begin position="193"/>
        <end position="238"/>
    </location>
</feature>
<dbReference type="Proteomes" id="UP000719766">
    <property type="component" value="Unassembled WGS sequence"/>
</dbReference>
<dbReference type="Gene3D" id="1.20.930.20">
    <property type="entry name" value="Adaptor protein Cbl, N-terminal domain"/>
    <property type="match status" value="1"/>
</dbReference>
<dbReference type="InterPro" id="IPR027417">
    <property type="entry name" value="P-loop_NTPase"/>
</dbReference>
<dbReference type="InterPro" id="IPR011990">
    <property type="entry name" value="TPR-like_helical_dom_sf"/>
</dbReference>
<dbReference type="GO" id="GO:0007166">
    <property type="term" value="P:cell surface receptor signaling pathway"/>
    <property type="evidence" value="ECO:0007669"/>
    <property type="project" value="InterPro"/>
</dbReference>
<protein>
    <recommendedName>
        <fullName evidence="1">Novel STAND NTPase 1 domain-containing protein</fullName>
    </recommendedName>
</protein>
<dbReference type="Pfam" id="PF20703">
    <property type="entry name" value="nSTAND1"/>
    <property type="match status" value="1"/>
</dbReference>